<dbReference type="EMBL" id="JACXVP010000002">
    <property type="protein sequence ID" value="KAG5619992.1"/>
    <property type="molecule type" value="Genomic_DNA"/>
</dbReference>
<evidence type="ECO:0000313" key="2">
    <source>
        <dbReference type="Proteomes" id="UP000824120"/>
    </source>
</evidence>
<sequence>MHEMLNGKTISVDMNAYDLNDLSYMIKKNLELVSQAMKKIVSEEGSASNVPQSTPSTKMTFLMPPSIVDPPLYARAPSPMTPQMGPS</sequence>
<evidence type="ECO:0000313" key="1">
    <source>
        <dbReference type="EMBL" id="KAG5619992.1"/>
    </source>
</evidence>
<name>A0A9J6A6J0_SOLCO</name>
<dbReference type="OrthoDB" id="1301138at2759"/>
<protein>
    <submittedName>
        <fullName evidence="1">Uncharacterized protein</fullName>
    </submittedName>
</protein>
<proteinExistence type="predicted"/>
<reference evidence="1 2" key="1">
    <citation type="submission" date="2020-09" db="EMBL/GenBank/DDBJ databases">
        <title>De no assembly of potato wild relative species, Solanum commersonii.</title>
        <authorList>
            <person name="Cho K."/>
        </authorList>
    </citation>
    <scope>NUCLEOTIDE SEQUENCE [LARGE SCALE GENOMIC DNA]</scope>
    <source>
        <strain evidence="1">LZ3.2</strain>
        <tissue evidence="1">Leaf</tissue>
    </source>
</reference>
<accession>A0A9J6A6J0</accession>
<gene>
    <name evidence="1" type="ORF">H5410_005210</name>
</gene>
<comment type="caution">
    <text evidence="1">The sequence shown here is derived from an EMBL/GenBank/DDBJ whole genome shotgun (WGS) entry which is preliminary data.</text>
</comment>
<keyword evidence="2" id="KW-1185">Reference proteome</keyword>
<dbReference type="AlphaFoldDB" id="A0A9J6A6J0"/>
<dbReference type="Proteomes" id="UP000824120">
    <property type="component" value="Chromosome 2"/>
</dbReference>
<organism evidence="1 2">
    <name type="scientific">Solanum commersonii</name>
    <name type="common">Commerson's wild potato</name>
    <name type="synonym">Commerson's nightshade</name>
    <dbReference type="NCBI Taxonomy" id="4109"/>
    <lineage>
        <taxon>Eukaryota</taxon>
        <taxon>Viridiplantae</taxon>
        <taxon>Streptophyta</taxon>
        <taxon>Embryophyta</taxon>
        <taxon>Tracheophyta</taxon>
        <taxon>Spermatophyta</taxon>
        <taxon>Magnoliopsida</taxon>
        <taxon>eudicotyledons</taxon>
        <taxon>Gunneridae</taxon>
        <taxon>Pentapetalae</taxon>
        <taxon>asterids</taxon>
        <taxon>lamiids</taxon>
        <taxon>Solanales</taxon>
        <taxon>Solanaceae</taxon>
        <taxon>Solanoideae</taxon>
        <taxon>Solaneae</taxon>
        <taxon>Solanum</taxon>
    </lineage>
</organism>